<evidence type="ECO:0000313" key="2">
    <source>
        <dbReference type="Proteomes" id="UP000031549"/>
    </source>
</evidence>
<protein>
    <submittedName>
        <fullName evidence="1">Uncharacterized protein</fullName>
    </submittedName>
</protein>
<gene>
    <name evidence="1" type="ORF">PI95_003750</name>
</gene>
<name>A0A846H559_9CYAN</name>
<reference evidence="1 2" key="1">
    <citation type="journal article" date="2015" name="Genome Announc.">
        <title>Draft Genome Sequence of Cyanobacterium Hassallia byssoidea Strain VB512170, Isolated from Monuments in India.</title>
        <authorList>
            <person name="Singh D."/>
            <person name="Chandrababunaidu M.M."/>
            <person name="Panda A."/>
            <person name="Sen D."/>
            <person name="Bhattacharyya S."/>
            <person name="Adhikary S.P."/>
            <person name="Tripathy S."/>
        </authorList>
    </citation>
    <scope>NUCLEOTIDE SEQUENCE [LARGE SCALE GENOMIC DNA]</scope>
    <source>
        <strain evidence="1 2">VB512170</strain>
    </source>
</reference>
<accession>A0A846H559</accession>
<dbReference type="EMBL" id="JTCM02000005">
    <property type="protein sequence ID" value="NEU71721.1"/>
    <property type="molecule type" value="Genomic_DNA"/>
</dbReference>
<keyword evidence="2" id="KW-1185">Reference proteome</keyword>
<dbReference type="RefSeq" id="WP_039744519.1">
    <property type="nucleotide sequence ID" value="NZ_JTCM02000005.1"/>
</dbReference>
<comment type="caution">
    <text evidence="1">The sequence shown here is derived from an EMBL/GenBank/DDBJ whole genome shotgun (WGS) entry which is preliminary data.</text>
</comment>
<proteinExistence type="predicted"/>
<dbReference type="AlphaFoldDB" id="A0A846H559"/>
<dbReference type="Proteomes" id="UP000031549">
    <property type="component" value="Unassembled WGS sequence"/>
</dbReference>
<evidence type="ECO:0000313" key="1">
    <source>
        <dbReference type="EMBL" id="NEU71721.1"/>
    </source>
</evidence>
<organism evidence="1 2">
    <name type="scientific">Hassallia byssoidea VB512170</name>
    <dbReference type="NCBI Taxonomy" id="1304833"/>
    <lineage>
        <taxon>Bacteria</taxon>
        <taxon>Bacillati</taxon>
        <taxon>Cyanobacteriota</taxon>
        <taxon>Cyanophyceae</taxon>
        <taxon>Nostocales</taxon>
        <taxon>Tolypothrichaceae</taxon>
        <taxon>Hassallia</taxon>
    </lineage>
</organism>
<sequence>MEQEVKYLLEGICTFYWNADFYKFCSICNFDPNHAYSLEKWQQWQQLVSGIKAFDQNTLAKLVEAGHSSAQL</sequence>